<dbReference type="InterPro" id="IPR003439">
    <property type="entry name" value="ABC_transporter-like_ATP-bd"/>
</dbReference>
<dbReference type="PROSITE" id="PS00211">
    <property type="entry name" value="ABC_TRANSPORTER_1"/>
    <property type="match status" value="1"/>
</dbReference>
<dbReference type="PANTHER" id="PTHR43166">
    <property type="entry name" value="AMINO ACID IMPORT ATP-BINDING PROTEIN"/>
    <property type="match status" value="1"/>
</dbReference>
<dbReference type="InterPro" id="IPR027417">
    <property type="entry name" value="P-loop_NTPase"/>
</dbReference>
<evidence type="ECO:0000256" key="5">
    <source>
        <dbReference type="ARBA" id="ARBA00022967"/>
    </source>
</evidence>
<gene>
    <name evidence="9" type="ORF">FD21_GL001067</name>
</gene>
<dbReference type="eggNOG" id="COG1135">
    <property type="taxonomic scope" value="Bacteria"/>
</dbReference>
<keyword evidence="6" id="KW-0029">Amino-acid transport</keyword>
<dbReference type="AlphaFoldDB" id="A0A0R2CCX7"/>
<dbReference type="Proteomes" id="UP000051576">
    <property type="component" value="Unassembled WGS sequence"/>
</dbReference>
<dbReference type="InterPro" id="IPR018449">
    <property type="entry name" value="NIL_domain"/>
</dbReference>
<evidence type="ECO:0000256" key="6">
    <source>
        <dbReference type="ARBA" id="ARBA00022970"/>
    </source>
</evidence>
<dbReference type="OrthoDB" id="9802264at2"/>
<dbReference type="GO" id="GO:0005524">
    <property type="term" value="F:ATP binding"/>
    <property type="evidence" value="ECO:0007669"/>
    <property type="project" value="UniProtKB-KW"/>
</dbReference>
<evidence type="ECO:0000256" key="1">
    <source>
        <dbReference type="ARBA" id="ARBA00022448"/>
    </source>
</evidence>
<evidence type="ECO:0000313" key="9">
    <source>
        <dbReference type="EMBL" id="KRM89560.1"/>
    </source>
</evidence>
<dbReference type="PATRIC" id="fig|1133569.4.peg.1196"/>
<dbReference type="GO" id="GO:0016887">
    <property type="term" value="F:ATP hydrolysis activity"/>
    <property type="evidence" value="ECO:0007669"/>
    <property type="project" value="InterPro"/>
</dbReference>
<keyword evidence="1" id="KW-0813">Transport</keyword>
<keyword evidence="10" id="KW-1185">Reference proteome</keyword>
<comment type="caution">
    <text evidence="9">The sequence shown here is derived from an EMBL/GenBank/DDBJ whole genome shotgun (WGS) entry which is preliminary data.</text>
</comment>
<keyword evidence="3" id="KW-0547">Nucleotide-binding</keyword>
<protein>
    <submittedName>
        <fullName evidence="9">ABC transporter, ATP-binding protein</fullName>
    </submittedName>
</protein>
<evidence type="ECO:0000313" key="10">
    <source>
        <dbReference type="Proteomes" id="UP000051576"/>
    </source>
</evidence>
<dbReference type="Pfam" id="PF00005">
    <property type="entry name" value="ABC_tran"/>
    <property type="match status" value="1"/>
</dbReference>
<evidence type="ECO:0000256" key="2">
    <source>
        <dbReference type="ARBA" id="ARBA00022475"/>
    </source>
</evidence>
<evidence type="ECO:0000256" key="3">
    <source>
        <dbReference type="ARBA" id="ARBA00022741"/>
    </source>
</evidence>
<dbReference type="PROSITE" id="PS50893">
    <property type="entry name" value="ABC_TRANSPORTER_2"/>
    <property type="match status" value="1"/>
</dbReference>
<dbReference type="STRING" id="1133569.FD21_GL001067"/>
<accession>A0A0R2CCX7</accession>
<keyword evidence="5" id="KW-1278">Translocase</keyword>
<feature type="domain" description="ABC transporter" evidence="8">
    <location>
        <begin position="6"/>
        <end position="253"/>
    </location>
</feature>
<dbReference type="RefSeq" id="WP_010580975.1">
    <property type="nucleotide sequence ID" value="NZ_AHYZ01000142.1"/>
</dbReference>
<organism evidence="9 10">
    <name type="scientific">Liquorilactobacillus vini DSM 20605</name>
    <dbReference type="NCBI Taxonomy" id="1133569"/>
    <lineage>
        <taxon>Bacteria</taxon>
        <taxon>Bacillati</taxon>
        <taxon>Bacillota</taxon>
        <taxon>Bacilli</taxon>
        <taxon>Lactobacillales</taxon>
        <taxon>Lactobacillaceae</taxon>
        <taxon>Liquorilactobacillus</taxon>
    </lineage>
</organism>
<dbReference type="GO" id="GO:0006865">
    <property type="term" value="P:amino acid transport"/>
    <property type="evidence" value="ECO:0007669"/>
    <property type="project" value="UniProtKB-KW"/>
</dbReference>
<dbReference type="SMART" id="SM00382">
    <property type="entry name" value="AAA"/>
    <property type="match status" value="1"/>
</dbReference>
<proteinExistence type="predicted"/>
<dbReference type="InterPro" id="IPR050086">
    <property type="entry name" value="MetN_ABC_transporter-like"/>
</dbReference>
<dbReference type="SUPFAM" id="SSF52540">
    <property type="entry name" value="P-loop containing nucleoside triphosphate hydrolases"/>
    <property type="match status" value="1"/>
</dbReference>
<dbReference type="InterPro" id="IPR017871">
    <property type="entry name" value="ABC_transporter-like_CS"/>
</dbReference>
<dbReference type="InterPro" id="IPR003593">
    <property type="entry name" value="AAA+_ATPase"/>
</dbReference>
<evidence type="ECO:0000256" key="4">
    <source>
        <dbReference type="ARBA" id="ARBA00022840"/>
    </source>
</evidence>
<dbReference type="PANTHER" id="PTHR43166:SF30">
    <property type="entry name" value="METHIONINE IMPORT ATP-BINDING PROTEIN METN"/>
    <property type="match status" value="1"/>
</dbReference>
<dbReference type="Gene3D" id="3.40.50.300">
    <property type="entry name" value="P-loop containing nucleotide triphosphate hydrolases"/>
    <property type="match status" value="1"/>
</dbReference>
<keyword evidence="7" id="KW-0472">Membrane</keyword>
<dbReference type="InterPro" id="IPR045865">
    <property type="entry name" value="ACT-like_dom_sf"/>
</dbReference>
<name>A0A0R2CCX7_9LACO</name>
<dbReference type="Gene3D" id="3.30.70.260">
    <property type="match status" value="1"/>
</dbReference>
<keyword evidence="4 9" id="KW-0067">ATP-binding</keyword>
<dbReference type="SMART" id="SM00930">
    <property type="entry name" value="NIL"/>
    <property type="match status" value="1"/>
</dbReference>
<keyword evidence="2" id="KW-1003">Cell membrane</keyword>
<evidence type="ECO:0000259" key="8">
    <source>
        <dbReference type="PROSITE" id="PS50893"/>
    </source>
</evidence>
<dbReference type="SUPFAM" id="SSF55021">
    <property type="entry name" value="ACT-like"/>
    <property type="match status" value="1"/>
</dbReference>
<evidence type="ECO:0000256" key="7">
    <source>
        <dbReference type="ARBA" id="ARBA00023136"/>
    </source>
</evidence>
<reference evidence="9 10" key="1">
    <citation type="journal article" date="2015" name="Genome Announc.">
        <title>Expanding the biotechnology potential of lactobacilli through comparative genomics of 213 strains and associated genera.</title>
        <authorList>
            <person name="Sun Z."/>
            <person name="Harris H.M."/>
            <person name="McCann A."/>
            <person name="Guo C."/>
            <person name="Argimon S."/>
            <person name="Zhang W."/>
            <person name="Yang X."/>
            <person name="Jeffery I.B."/>
            <person name="Cooney J.C."/>
            <person name="Kagawa T.F."/>
            <person name="Liu W."/>
            <person name="Song Y."/>
            <person name="Salvetti E."/>
            <person name="Wrobel A."/>
            <person name="Rasinkangas P."/>
            <person name="Parkhill J."/>
            <person name="Rea M.C."/>
            <person name="O'Sullivan O."/>
            <person name="Ritari J."/>
            <person name="Douillard F.P."/>
            <person name="Paul Ross R."/>
            <person name="Yang R."/>
            <person name="Briner A.E."/>
            <person name="Felis G.E."/>
            <person name="de Vos W.M."/>
            <person name="Barrangou R."/>
            <person name="Klaenhammer T.R."/>
            <person name="Caufield P.W."/>
            <person name="Cui Y."/>
            <person name="Zhang H."/>
            <person name="O'Toole P.W."/>
        </authorList>
    </citation>
    <scope>NUCLEOTIDE SEQUENCE [LARGE SCALE GENOMIC DNA]</scope>
    <source>
        <strain evidence="9 10">DSM 20605</strain>
    </source>
</reference>
<dbReference type="Pfam" id="PF09383">
    <property type="entry name" value="NIL"/>
    <property type="match status" value="1"/>
</dbReference>
<dbReference type="EMBL" id="AYYX01000003">
    <property type="protein sequence ID" value="KRM89560.1"/>
    <property type="molecule type" value="Genomic_DNA"/>
</dbReference>
<sequence length="363" mass="40047">MAEEIIKLDDVSVTFQQKDKQVAAVKQVTLHVEQGDIYGIVGYSGAGKSTLVRVINLLQIPTAGRVEVNGKLLYQADGQQKKLIAAKSLRSERRKIGMIFQHFNLLNEQTIIDNVAFALKHSGLKEKQIEEKSHKLLKLVGLDSRATSYPSQLSGGQQQRVAIARALANDPEILISDEGTSALDPKNTIQILDLLKDLNQKLGLTVVLITHEMDAVKRIANKVAVMDGGRIIERGNLLDIFTHAKQQLTREFIGGGSLKAISILKKYQLGKLSADERIIQLTYVGNSVSEPILVKLYRDFNVEANIIYSNIEVLRGTPVGTLFVIIKGTSAGRIQALDYLQKQEVIITEIAEDELQEGETDNG</sequence>